<name>A0A0D0ADC3_9AGAM</name>
<keyword evidence="1" id="KW-0175">Coiled coil</keyword>
<dbReference type="HOGENOM" id="CLU_096306_2_0_1"/>
<accession>A0A0D0ADC3</accession>
<reference evidence="3" key="2">
    <citation type="submission" date="2015-01" db="EMBL/GenBank/DDBJ databases">
        <title>Evolutionary Origins and Diversification of the Mycorrhizal Mutualists.</title>
        <authorList>
            <consortium name="DOE Joint Genome Institute"/>
            <consortium name="Mycorrhizal Genomics Consortium"/>
            <person name="Kohler A."/>
            <person name="Kuo A."/>
            <person name="Nagy L.G."/>
            <person name="Floudas D."/>
            <person name="Copeland A."/>
            <person name="Barry K.W."/>
            <person name="Cichocki N."/>
            <person name="Veneault-Fourrey C."/>
            <person name="LaButti K."/>
            <person name="Lindquist E.A."/>
            <person name="Lipzen A."/>
            <person name="Lundell T."/>
            <person name="Morin E."/>
            <person name="Murat C."/>
            <person name="Riley R."/>
            <person name="Ohm R."/>
            <person name="Sun H."/>
            <person name="Tunlid A."/>
            <person name="Henrissat B."/>
            <person name="Grigoriev I.V."/>
            <person name="Hibbett D.S."/>
            <person name="Martin F."/>
        </authorList>
    </citation>
    <scope>NUCLEOTIDE SEQUENCE [LARGE SCALE GENOMIC DNA]</scope>
    <source>
        <strain evidence="3">UH-Slu-Lm8-n1</strain>
    </source>
</reference>
<dbReference type="OrthoDB" id="2748837at2759"/>
<dbReference type="Proteomes" id="UP000054485">
    <property type="component" value="Unassembled WGS sequence"/>
</dbReference>
<gene>
    <name evidence="2" type="ORF">CY34DRAFT_101904</name>
</gene>
<reference evidence="2 3" key="1">
    <citation type="submission" date="2014-04" db="EMBL/GenBank/DDBJ databases">
        <authorList>
            <consortium name="DOE Joint Genome Institute"/>
            <person name="Kuo A."/>
            <person name="Ruytinx J."/>
            <person name="Rineau F."/>
            <person name="Colpaert J."/>
            <person name="Kohler A."/>
            <person name="Nagy L.G."/>
            <person name="Floudas D."/>
            <person name="Copeland A."/>
            <person name="Barry K.W."/>
            <person name="Cichocki N."/>
            <person name="Veneault-Fourrey C."/>
            <person name="LaButti K."/>
            <person name="Lindquist E.A."/>
            <person name="Lipzen A."/>
            <person name="Lundell T."/>
            <person name="Morin E."/>
            <person name="Murat C."/>
            <person name="Sun H."/>
            <person name="Tunlid A."/>
            <person name="Henrissat B."/>
            <person name="Grigoriev I.V."/>
            <person name="Hibbett D.S."/>
            <person name="Martin F."/>
            <person name="Nordberg H.P."/>
            <person name="Cantor M.N."/>
            <person name="Hua S.X."/>
        </authorList>
    </citation>
    <scope>NUCLEOTIDE SEQUENCE [LARGE SCALE GENOMIC DNA]</scope>
    <source>
        <strain evidence="2 3">UH-Slu-Lm8-n1</strain>
    </source>
</reference>
<feature type="non-terminal residue" evidence="2">
    <location>
        <position position="1"/>
    </location>
</feature>
<evidence type="ECO:0000256" key="1">
    <source>
        <dbReference type="SAM" id="Coils"/>
    </source>
</evidence>
<evidence type="ECO:0000313" key="2">
    <source>
        <dbReference type="EMBL" id="KIK32252.1"/>
    </source>
</evidence>
<keyword evidence="3" id="KW-1185">Reference proteome</keyword>
<dbReference type="InParanoid" id="A0A0D0ADC3"/>
<sequence length="159" mass="17517">VFAEMLKEFGISEKILSMTCDNASNNNIMVDKLAASVPAFGGTASHTCCFLHTVNLIAKSLIREFDVTKKHADIALDSATATNDNDDSVQVELDELSEEIDREDAEMIAEDDELKDNDDGRVNEMEELADDERFTLEASILPVKLALVKVSKKKHIPSS</sequence>
<dbReference type="AlphaFoldDB" id="A0A0D0ADC3"/>
<proteinExistence type="predicted"/>
<dbReference type="EMBL" id="KN836319">
    <property type="protein sequence ID" value="KIK32252.1"/>
    <property type="molecule type" value="Genomic_DNA"/>
</dbReference>
<organism evidence="2 3">
    <name type="scientific">Suillus luteus UH-Slu-Lm8-n1</name>
    <dbReference type="NCBI Taxonomy" id="930992"/>
    <lineage>
        <taxon>Eukaryota</taxon>
        <taxon>Fungi</taxon>
        <taxon>Dikarya</taxon>
        <taxon>Basidiomycota</taxon>
        <taxon>Agaricomycotina</taxon>
        <taxon>Agaricomycetes</taxon>
        <taxon>Agaricomycetidae</taxon>
        <taxon>Boletales</taxon>
        <taxon>Suillineae</taxon>
        <taxon>Suillaceae</taxon>
        <taxon>Suillus</taxon>
    </lineage>
</organism>
<feature type="coiled-coil region" evidence="1">
    <location>
        <begin position="86"/>
        <end position="113"/>
    </location>
</feature>
<evidence type="ECO:0000313" key="3">
    <source>
        <dbReference type="Proteomes" id="UP000054485"/>
    </source>
</evidence>
<protein>
    <submittedName>
        <fullName evidence="2">Uncharacterized protein</fullName>
    </submittedName>
</protein>